<dbReference type="Pfam" id="PF01904">
    <property type="entry name" value="DUF72"/>
    <property type="match status" value="1"/>
</dbReference>
<protein>
    <submittedName>
        <fullName evidence="1">DUF72 domain-containing protein</fullName>
    </submittedName>
</protein>
<reference evidence="1 2" key="1">
    <citation type="submission" date="2018-01" db="EMBL/GenBank/DDBJ databases">
        <title>Metagenomic assembled genomes from two thermal pools in the Uzon Caldera, Kamchatka, Russia.</title>
        <authorList>
            <person name="Wilkins L."/>
            <person name="Ettinger C."/>
        </authorList>
    </citation>
    <scope>NUCLEOTIDE SEQUENCE [LARGE SCALE GENOMIC DNA]</scope>
    <source>
        <strain evidence="1">ARK-04</strain>
    </source>
</reference>
<dbReference type="AlphaFoldDB" id="A0A2N7QEN3"/>
<feature type="non-terminal residue" evidence="1">
    <location>
        <position position="49"/>
    </location>
</feature>
<gene>
    <name evidence="1" type="ORF">C0169_03940</name>
</gene>
<dbReference type="Gene3D" id="3.20.20.410">
    <property type="entry name" value="Protein of unknown function UPF0759"/>
    <property type="match status" value="1"/>
</dbReference>
<dbReference type="InterPro" id="IPR036520">
    <property type="entry name" value="UPF0759_sf"/>
</dbReference>
<dbReference type="EMBL" id="PNJD01000238">
    <property type="protein sequence ID" value="PMP97113.1"/>
    <property type="molecule type" value="Genomic_DNA"/>
</dbReference>
<organism evidence="1 2">
    <name type="scientific">Thermodesulfobacterium geofontis</name>
    <dbReference type="NCBI Taxonomy" id="1295609"/>
    <lineage>
        <taxon>Bacteria</taxon>
        <taxon>Pseudomonadati</taxon>
        <taxon>Thermodesulfobacteriota</taxon>
        <taxon>Thermodesulfobacteria</taxon>
        <taxon>Thermodesulfobacteriales</taxon>
        <taxon>Thermodesulfobacteriaceae</taxon>
        <taxon>Thermodesulfobacterium</taxon>
    </lineage>
</organism>
<evidence type="ECO:0000313" key="2">
    <source>
        <dbReference type="Proteomes" id="UP000235619"/>
    </source>
</evidence>
<name>A0A2N7QEN3_9BACT</name>
<evidence type="ECO:0000313" key="1">
    <source>
        <dbReference type="EMBL" id="PMP97113.1"/>
    </source>
</evidence>
<dbReference type="Proteomes" id="UP000235619">
    <property type="component" value="Unassembled WGS sequence"/>
</dbReference>
<dbReference type="InterPro" id="IPR002763">
    <property type="entry name" value="DUF72"/>
</dbReference>
<proteinExistence type="predicted"/>
<dbReference type="SUPFAM" id="SSF117396">
    <property type="entry name" value="TM1631-like"/>
    <property type="match status" value="1"/>
</dbReference>
<accession>A0A2N7QEN3</accession>
<dbReference type="PANTHER" id="PTHR30348">
    <property type="entry name" value="UNCHARACTERIZED PROTEIN YECE"/>
    <property type="match status" value="1"/>
</dbReference>
<dbReference type="PANTHER" id="PTHR30348:SF4">
    <property type="entry name" value="DUF72 DOMAIN-CONTAINING PROTEIN"/>
    <property type="match status" value="1"/>
</dbReference>
<comment type="caution">
    <text evidence="1">The sequence shown here is derived from an EMBL/GenBank/DDBJ whole genome shotgun (WGS) entry which is preliminary data.</text>
</comment>
<sequence>MKVKYYIGTCGWSYYSFKSNLYPQESKPREWLKIYSQYFNTVEINATFY</sequence>